<dbReference type="EMBL" id="VWRR01000004">
    <property type="protein sequence ID" value="KAF6004087.1"/>
    <property type="molecule type" value="Genomic_DNA"/>
</dbReference>
<name>A0A7J7ING5_9RHOD</name>
<dbReference type="Proteomes" id="UP000530660">
    <property type="component" value="Unassembled WGS sequence"/>
</dbReference>
<comment type="caution">
    <text evidence="4">The sequence shown here is derived from an EMBL/GenBank/DDBJ whole genome shotgun (WGS) entry which is preliminary data.</text>
</comment>
<feature type="domain" description="BZIP" evidence="3">
    <location>
        <begin position="297"/>
        <end position="344"/>
    </location>
</feature>
<keyword evidence="1" id="KW-0175">Coiled coil</keyword>
<dbReference type="CDD" id="cd14686">
    <property type="entry name" value="bZIP"/>
    <property type="match status" value="1"/>
</dbReference>
<dbReference type="InterPro" id="IPR004827">
    <property type="entry name" value="bZIP"/>
</dbReference>
<feature type="region of interest" description="Disordered" evidence="2">
    <location>
        <begin position="1"/>
        <end position="65"/>
    </location>
</feature>
<evidence type="ECO:0000256" key="1">
    <source>
        <dbReference type="SAM" id="Coils"/>
    </source>
</evidence>
<evidence type="ECO:0000313" key="4">
    <source>
        <dbReference type="EMBL" id="KAF6004087.1"/>
    </source>
</evidence>
<evidence type="ECO:0000313" key="5">
    <source>
        <dbReference type="Proteomes" id="UP000530660"/>
    </source>
</evidence>
<dbReference type="PROSITE" id="PS50217">
    <property type="entry name" value="BZIP"/>
    <property type="match status" value="1"/>
</dbReference>
<dbReference type="SMART" id="SM00338">
    <property type="entry name" value="BRLZ"/>
    <property type="match status" value="1"/>
</dbReference>
<protein>
    <recommendedName>
        <fullName evidence="3">BZIP domain-containing protein</fullName>
    </recommendedName>
</protein>
<dbReference type="InterPro" id="IPR046347">
    <property type="entry name" value="bZIP_sf"/>
</dbReference>
<dbReference type="Pfam" id="PF00170">
    <property type="entry name" value="bZIP_1"/>
    <property type="match status" value="1"/>
</dbReference>
<dbReference type="Gene3D" id="1.20.5.170">
    <property type="match status" value="1"/>
</dbReference>
<dbReference type="OrthoDB" id="674948at2759"/>
<proteinExistence type="predicted"/>
<evidence type="ECO:0000259" key="3">
    <source>
        <dbReference type="PROSITE" id="PS50217"/>
    </source>
</evidence>
<dbReference type="GO" id="GO:0003700">
    <property type="term" value="F:DNA-binding transcription factor activity"/>
    <property type="evidence" value="ECO:0007669"/>
    <property type="project" value="InterPro"/>
</dbReference>
<accession>A0A7J7ING5</accession>
<dbReference type="AlphaFoldDB" id="A0A7J7ING5"/>
<feature type="coiled-coil region" evidence="1">
    <location>
        <begin position="318"/>
        <end position="345"/>
    </location>
</feature>
<gene>
    <name evidence="4" type="ORF">F1559_001355</name>
</gene>
<dbReference type="SUPFAM" id="SSF57959">
    <property type="entry name" value="Leucine zipper domain"/>
    <property type="match status" value="1"/>
</dbReference>
<keyword evidence="5" id="KW-1185">Reference proteome</keyword>
<evidence type="ECO:0000256" key="2">
    <source>
        <dbReference type="SAM" id="MobiDB-lite"/>
    </source>
</evidence>
<reference evidence="4 5" key="1">
    <citation type="journal article" date="2020" name="J. Phycol.">
        <title>Comparative genome analysis reveals Cyanidiococcus gen. nov., a new extremophilic red algal genus sister to Cyanidioschyzon (Cyanidioschyzonaceae, Rhodophyta).</title>
        <authorList>
            <person name="Liu S.-L."/>
            <person name="Chiang Y.-R."/>
            <person name="Yoon H.S."/>
            <person name="Fu H.-Y."/>
        </authorList>
    </citation>
    <scope>NUCLEOTIDE SEQUENCE [LARGE SCALE GENOMIC DNA]</scope>
    <source>
        <strain evidence="4 5">THAL066</strain>
    </source>
</reference>
<organism evidence="4 5">
    <name type="scientific">Cyanidiococcus yangmingshanensis</name>
    <dbReference type="NCBI Taxonomy" id="2690220"/>
    <lineage>
        <taxon>Eukaryota</taxon>
        <taxon>Rhodophyta</taxon>
        <taxon>Bangiophyceae</taxon>
        <taxon>Cyanidiales</taxon>
        <taxon>Cyanidiaceae</taxon>
        <taxon>Cyanidiococcus</taxon>
    </lineage>
</organism>
<sequence length="366" mass="40200">MQRVASHMSGMNHRPSSGAFDAARESWEEQDRAGRVVNGDVARYPQAASGEWTASPSSGSRDPFDARSLKFWNQKKRRLSEEEGDTWLHLRGLRCERLDLSDLPPLLPANDVMTPAAALTPSGAVSAAISEAELRMVQTIAEFGQNTNTPRFLAAIQEHHQKDFLGVSGAAPLAAISAPPVQKSTEPLLAAAAPEDVAATLDALSSPALSRDSVRYVLDQDSSKLPLHLGIEPSMPGMALEECRRYARQVSGQYVDELRRKMRGACGQCGAALGSCNHATLGREVSQGEWSSLTPSRRRIAKNRETAAVSRFRKKVYLESLEQAIMELERKYIETRNELTQLRKMYAMSLTPIDPDDISNGAQQTR</sequence>
<feature type="compositionally biased region" description="Basic and acidic residues" evidence="2">
    <location>
        <begin position="22"/>
        <end position="34"/>
    </location>
</feature>